<name>A0A0W0U7E8_9GAMM</name>
<sequence>MSKTKLRNAQYSINQCLNELKGYSYASLADMFHMLNRCINLVFRLLTLMA</sequence>
<proteinExistence type="predicted"/>
<dbReference type="Proteomes" id="UP000054785">
    <property type="component" value="Unassembled WGS sequence"/>
</dbReference>
<protein>
    <submittedName>
        <fullName evidence="1">Putative integrase</fullName>
    </submittedName>
</protein>
<evidence type="ECO:0000313" key="1">
    <source>
        <dbReference type="EMBL" id="KTD03954.1"/>
    </source>
</evidence>
<organism evidence="1 2">
    <name type="scientific">Legionella geestiana</name>
    <dbReference type="NCBI Taxonomy" id="45065"/>
    <lineage>
        <taxon>Bacteria</taxon>
        <taxon>Pseudomonadati</taxon>
        <taxon>Pseudomonadota</taxon>
        <taxon>Gammaproteobacteria</taxon>
        <taxon>Legionellales</taxon>
        <taxon>Legionellaceae</taxon>
        <taxon>Legionella</taxon>
    </lineage>
</organism>
<dbReference type="PATRIC" id="fig|45065.4.peg.431"/>
<comment type="caution">
    <text evidence="1">The sequence shown here is derived from an EMBL/GenBank/DDBJ whole genome shotgun (WGS) entry which is preliminary data.</text>
</comment>
<keyword evidence="2" id="KW-1185">Reference proteome</keyword>
<accession>A0A0W0U7E8</accession>
<dbReference type="AlphaFoldDB" id="A0A0W0U7E8"/>
<evidence type="ECO:0000313" key="2">
    <source>
        <dbReference type="Proteomes" id="UP000054785"/>
    </source>
</evidence>
<reference evidence="1 2" key="1">
    <citation type="submission" date="2015-11" db="EMBL/GenBank/DDBJ databases">
        <title>Genomic analysis of 38 Legionella species identifies large and diverse effector repertoires.</title>
        <authorList>
            <person name="Burstein D."/>
            <person name="Amaro F."/>
            <person name="Zusman T."/>
            <person name="Lifshitz Z."/>
            <person name="Cohen O."/>
            <person name="Gilbert J.A."/>
            <person name="Pupko T."/>
            <person name="Shuman H.A."/>
            <person name="Segal G."/>
        </authorList>
    </citation>
    <scope>NUCLEOTIDE SEQUENCE [LARGE SCALE GENOMIC DNA]</scope>
    <source>
        <strain evidence="1 2">ATCC 49504</strain>
    </source>
</reference>
<gene>
    <name evidence="1" type="ORF">Lgee_0404</name>
</gene>
<dbReference type="EMBL" id="LNYC01000008">
    <property type="protein sequence ID" value="KTD03954.1"/>
    <property type="molecule type" value="Genomic_DNA"/>
</dbReference>